<dbReference type="EMBL" id="BSXV01001049">
    <property type="protein sequence ID" value="GME91578.1"/>
    <property type="molecule type" value="Genomic_DNA"/>
</dbReference>
<evidence type="ECO:0000313" key="1">
    <source>
        <dbReference type="EMBL" id="GME91578.1"/>
    </source>
</evidence>
<keyword evidence="2" id="KW-1185">Reference proteome</keyword>
<dbReference type="Proteomes" id="UP001165101">
    <property type="component" value="Unassembled WGS sequence"/>
</dbReference>
<organism evidence="1 2">
    <name type="scientific">Candida boidinii</name>
    <name type="common">Yeast</name>
    <dbReference type="NCBI Taxonomy" id="5477"/>
    <lineage>
        <taxon>Eukaryota</taxon>
        <taxon>Fungi</taxon>
        <taxon>Dikarya</taxon>
        <taxon>Ascomycota</taxon>
        <taxon>Saccharomycotina</taxon>
        <taxon>Pichiomycetes</taxon>
        <taxon>Pichiales</taxon>
        <taxon>Pichiaceae</taxon>
        <taxon>Ogataea</taxon>
        <taxon>Ogataea/Candida clade</taxon>
    </lineage>
</organism>
<reference evidence="1" key="1">
    <citation type="submission" date="2023-04" db="EMBL/GenBank/DDBJ databases">
        <title>Candida boidinii NBRC 1967.</title>
        <authorList>
            <person name="Ichikawa N."/>
            <person name="Sato H."/>
            <person name="Tonouchi N."/>
        </authorList>
    </citation>
    <scope>NUCLEOTIDE SEQUENCE</scope>
    <source>
        <strain evidence="1">NBRC 1967</strain>
    </source>
</reference>
<protein>
    <submittedName>
        <fullName evidence="1">Unnamed protein product</fullName>
    </submittedName>
</protein>
<evidence type="ECO:0000313" key="2">
    <source>
        <dbReference type="Proteomes" id="UP001165101"/>
    </source>
</evidence>
<accession>A0ACB5TNK2</accession>
<sequence>MTFVRASKYRHVFGQPAKKELSYENLKISKNAWDSNLIKSNGKYISVNWEASGGGAFAVIPIEEVGKSPDQVPLFRGHTAVVLDTDFNPFNDRQLVSCSDDGKIAIWEIPENYSFHNGVDAEGEVKDIAPIAKLSGHTKKVGHVQFHPLAENVLASSSMDYTIKLWDIKTGECKITLKHKDLVTSFSFNYDGSKLVSTSRDKKIRVWDIRKGEIISEGPGHTGAKNSRAVWLGNSNRIATTGFDRFSERQLGVWDAENISNGAIGGFYSVDSSSGILMPFFDDSTKLLFIAGKGDGNIRYFEFDEENDELFSLSEFQSVLPQRGFTVAPKRTVNVHENEILRAFKSLNDNSIEPISFIVPRRSELFQDDIYPDAPSNVPALTADEWFGGKEVNGPLLISMADIFEGKEELTVTASKTPEKVVPKVEATPKADATPKVEATPKAEVSEPAPTPIASKVSEKSVPLEEKPVFTKTQEKGVDDLLNKNEVDSLLNKVNDLSDDEIEDGEAKGSTWNDEDDEIKPKTIEIPKKETTPVTKLEPTKSVSKTVTESAPPAVEEKKVESPKPVVDTVSSTPAVTTKTTAPVAESSSAAPANGKATTLKGTVDRLASLVDKLESTIEKLTESNLEKDERLKVLEEKIEKLISK</sequence>
<comment type="caution">
    <text evidence="1">The sequence shown here is derived from an EMBL/GenBank/DDBJ whole genome shotgun (WGS) entry which is preliminary data.</text>
</comment>
<gene>
    <name evidence="1" type="ORF">Cboi01_000235700</name>
</gene>
<name>A0ACB5TNK2_CANBO</name>
<proteinExistence type="predicted"/>